<keyword evidence="6" id="KW-0805">Transcription regulation</keyword>
<organism evidence="12 13">
    <name type="scientific">Hapsidospora chrysogenum (strain ATCC 11550 / CBS 779.69 / DSM 880 / IAM 14645 / JCM 23072 / IMI 49137)</name>
    <name type="common">Acremonium chrysogenum</name>
    <dbReference type="NCBI Taxonomy" id="857340"/>
    <lineage>
        <taxon>Eukaryota</taxon>
        <taxon>Fungi</taxon>
        <taxon>Dikarya</taxon>
        <taxon>Ascomycota</taxon>
        <taxon>Pezizomycotina</taxon>
        <taxon>Sordariomycetes</taxon>
        <taxon>Hypocreomycetidae</taxon>
        <taxon>Hypocreales</taxon>
        <taxon>Bionectriaceae</taxon>
        <taxon>Hapsidospora</taxon>
    </lineage>
</organism>
<dbReference type="InterPro" id="IPR050335">
    <property type="entry name" value="ERT1_acuK_gluconeogen_tf"/>
</dbReference>
<gene>
    <name evidence="12" type="ORF">ACRE_028210</name>
</gene>
<name>A0A086TAJ7_HAPC1</name>
<feature type="compositionally biased region" description="Polar residues" evidence="10">
    <location>
        <begin position="115"/>
        <end position="159"/>
    </location>
</feature>
<dbReference type="InterPro" id="IPR036864">
    <property type="entry name" value="Zn2-C6_fun-type_DNA-bd_sf"/>
</dbReference>
<protein>
    <submittedName>
        <fullName evidence="12">Transcription activator of gluconeogenesis-like protein</fullName>
    </submittedName>
</protein>
<feature type="compositionally biased region" description="Basic and acidic residues" evidence="10">
    <location>
        <begin position="37"/>
        <end position="50"/>
    </location>
</feature>
<keyword evidence="3" id="KW-0312">Gluconeogenesis</keyword>
<keyword evidence="4" id="KW-0479">Metal-binding</keyword>
<accession>A0A086TAJ7</accession>
<dbReference type="GO" id="GO:0009267">
    <property type="term" value="P:cellular response to starvation"/>
    <property type="evidence" value="ECO:0007669"/>
    <property type="project" value="TreeGrafter"/>
</dbReference>
<keyword evidence="9" id="KW-0539">Nucleus</keyword>
<keyword evidence="5" id="KW-0862">Zinc</keyword>
<dbReference type="Pfam" id="PF24990">
    <property type="entry name" value="PAS_13"/>
    <property type="match status" value="1"/>
</dbReference>
<comment type="subcellular location">
    <subcellularLocation>
        <location evidence="1">Nucleus</location>
    </subcellularLocation>
</comment>
<dbReference type="GO" id="GO:0006094">
    <property type="term" value="P:gluconeogenesis"/>
    <property type="evidence" value="ECO:0007669"/>
    <property type="project" value="UniProtKB-KW"/>
</dbReference>
<dbReference type="OrthoDB" id="2538135at2759"/>
<reference evidence="13" key="1">
    <citation type="journal article" date="2014" name="Genome Announc.">
        <title>Genome sequence and annotation of Acremonium chrysogenum, producer of the beta-lactam antibiotic cephalosporin C.</title>
        <authorList>
            <person name="Terfehr D."/>
            <person name="Dahlmann T.A."/>
            <person name="Specht T."/>
            <person name="Zadra I."/>
            <person name="Kuernsteiner H."/>
            <person name="Kueck U."/>
        </authorList>
    </citation>
    <scope>NUCLEOTIDE SEQUENCE [LARGE SCALE GENOMIC DNA]</scope>
    <source>
        <strain evidence="13">ATCC 11550 / CBS 779.69 / DSM 880 / IAM 14645 / JCM 23072 / IMI 49137</strain>
    </source>
</reference>
<proteinExistence type="inferred from homology"/>
<dbReference type="SUPFAM" id="SSF57701">
    <property type="entry name" value="Zn2/Cys6 DNA-binding domain"/>
    <property type="match status" value="1"/>
</dbReference>
<dbReference type="PANTHER" id="PTHR47659:SF1">
    <property type="entry name" value="TRANSCRIPTION ACTIVATOR OF GLUCONEOGENESIS ERT1"/>
    <property type="match status" value="1"/>
</dbReference>
<evidence type="ECO:0000256" key="7">
    <source>
        <dbReference type="ARBA" id="ARBA00023125"/>
    </source>
</evidence>
<keyword evidence="13" id="KW-1185">Reference proteome</keyword>
<dbReference type="GO" id="GO:0000981">
    <property type="term" value="F:DNA-binding transcription factor activity, RNA polymerase II-specific"/>
    <property type="evidence" value="ECO:0007669"/>
    <property type="project" value="InterPro"/>
</dbReference>
<sequence length="663" mass="72782">MDDHSDAALSENEDESENFSRSQEDKMAEQNNTEGNGEVKKKYDPKDPLRPRRKKARRACYACQRAHLTCGDERPCQRCIKRGLGDACQDGVRKKAKYLHDAPPEALGPVLGPNFNPNSAASPTRPASQRQPSEQPDQGGISTTPTNNFFPQGNGSNFPMYQAAGQPVGMGEGLPFTTQPQAASSFPQNAAPSGNAPMDTMMSANPMDFNALFDPSNPALYNFDLEGLNFGSQYAGWEFGILNKMTLGAETPPRDNSISQTPTNDYTAVFNNGANSSVYDGNGIMSGDFSGIDQSHNMYNQGNLQHGLPHAYAIAAGPTSMASPSTEATASPQNPAMADGSPGNFGSSMPPVSTAPRIKPKQHKAKQDKSILGKRQRDSASIYESVKEPYPYTTGFHNMVSILRKRLPLNKLLRIARALGEIRPSFIASTKDLTREDLVFMEKCFQRTLVEFDDFLQHCCAPTIVCRRSGEVAAVNKEFTALTGWTKDVLLGKEPNRHVHIRASNGGTQEADGLSRPDATTAPHLKDATTTEATPRRPQPVFLAELLDDDSIVEFYKDFSQLAFEDSRGRVQRSCRLVKYRTQADLDKAPSAAGQKDPRTGMLSNRVTTIDGEHGISRIEQDGKVSCTYCWTIKRDVFDIPMMIIINFLPRNYPNQEPPQLAV</sequence>
<dbReference type="InterPro" id="IPR056751">
    <property type="entry name" value="PAS_13"/>
</dbReference>
<dbReference type="GO" id="GO:0008270">
    <property type="term" value="F:zinc ion binding"/>
    <property type="evidence" value="ECO:0007669"/>
    <property type="project" value="InterPro"/>
</dbReference>
<feature type="compositionally biased region" description="Polar residues" evidence="10">
    <location>
        <begin position="176"/>
        <end position="192"/>
    </location>
</feature>
<dbReference type="EMBL" id="JPKY01000020">
    <property type="protein sequence ID" value="KFH46379.1"/>
    <property type="molecule type" value="Genomic_DNA"/>
</dbReference>
<evidence type="ECO:0000256" key="5">
    <source>
        <dbReference type="ARBA" id="ARBA00022833"/>
    </source>
</evidence>
<dbReference type="PROSITE" id="PS50048">
    <property type="entry name" value="ZN2_CY6_FUNGAL_2"/>
    <property type="match status" value="1"/>
</dbReference>
<comment type="similarity">
    <text evidence="2">Belongs to the ERT1/acuK family.</text>
</comment>
<dbReference type="GO" id="GO:0005634">
    <property type="term" value="C:nucleus"/>
    <property type="evidence" value="ECO:0007669"/>
    <property type="project" value="UniProtKB-SubCell"/>
</dbReference>
<keyword evidence="7" id="KW-0238">DNA-binding</keyword>
<evidence type="ECO:0000256" key="4">
    <source>
        <dbReference type="ARBA" id="ARBA00022723"/>
    </source>
</evidence>
<feature type="region of interest" description="Disordered" evidence="10">
    <location>
        <begin position="502"/>
        <end position="539"/>
    </location>
</feature>
<evidence type="ECO:0000313" key="13">
    <source>
        <dbReference type="Proteomes" id="UP000029964"/>
    </source>
</evidence>
<evidence type="ECO:0000256" key="3">
    <source>
        <dbReference type="ARBA" id="ARBA00022432"/>
    </source>
</evidence>
<feature type="region of interest" description="Disordered" evidence="10">
    <location>
        <begin position="1"/>
        <end position="58"/>
    </location>
</feature>
<evidence type="ECO:0000259" key="11">
    <source>
        <dbReference type="PROSITE" id="PS50048"/>
    </source>
</evidence>
<evidence type="ECO:0000313" key="12">
    <source>
        <dbReference type="EMBL" id="KFH46379.1"/>
    </source>
</evidence>
<evidence type="ECO:0000256" key="1">
    <source>
        <dbReference type="ARBA" id="ARBA00004123"/>
    </source>
</evidence>
<dbReference type="Proteomes" id="UP000029964">
    <property type="component" value="Unassembled WGS sequence"/>
</dbReference>
<evidence type="ECO:0000256" key="2">
    <source>
        <dbReference type="ARBA" id="ARBA00010855"/>
    </source>
</evidence>
<feature type="region of interest" description="Disordered" evidence="10">
    <location>
        <begin position="318"/>
        <end position="378"/>
    </location>
</feature>
<dbReference type="CDD" id="cd00067">
    <property type="entry name" value="GAL4"/>
    <property type="match status" value="1"/>
</dbReference>
<comment type="caution">
    <text evidence="12">The sequence shown here is derived from an EMBL/GenBank/DDBJ whole genome shotgun (WGS) entry which is preliminary data.</text>
</comment>
<feature type="compositionally biased region" description="Basic and acidic residues" evidence="10">
    <location>
        <begin position="365"/>
        <end position="378"/>
    </location>
</feature>
<dbReference type="InterPro" id="IPR001138">
    <property type="entry name" value="Zn2Cys6_DnaBD"/>
</dbReference>
<feature type="region of interest" description="Disordered" evidence="10">
    <location>
        <begin position="103"/>
        <end position="197"/>
    </location>
</feature>
<feature type="compositionally biased region" description="Polar residues" evidence="10">
    <location>
        <begin position="320"/>
        <end position="334"/>
    </location>
</feature>
<evidence type="ECO:0000256" key="9">
    <source>
        <dbReference type="ARBA" id="ARBA00023242"/>
    </source>
</evidence>
<dbReference type="SMART" id="SM00066">
    <property type="entry name" value="GAL4"/>
    <property type="match status" value="1"/>
</dbReference>
<evidence type="ECO:0000256" key="10">
    <source>
        <dbReference type="SAM" id="MobiDB-lite"/>
    </source>
</evidence>
<evidence type="ECO:0000256" key="6">
    <source>
        <dbReference type="ARBA" id="ARBA00023015"/>
    </source>
</evidence>
<evidence type="ECO:0000256" key="8">
    <source>
        <dbReference type="ARBA" id="ARBA00023163"/>
    </source>
</evidence>
<dbReference type="STRING" id="857340.A0A086TAJ7"/>
<dbReference type="GO" id="GO:0000977">
    <property type="term" value="F:RNA polymerase II transcription regulatory region sequence-specific DNA binding"/>
    <property type="evidence" value="ECO:0007669"/>
    <property type="project" value="TreeGrafter"/>
</dbReference>
<dbReference type="HOGENOM" id="CLU_010748_1_0_1"/>
<keyword evidence="8" id="KW-0804">Transcription</keyword>
<feature type="domain" description="Zn(2)-C6 fungal-type" evidence="11">
    <location>
        <begin position="59"/>
        <end position="88"/>
    </location>
</feature>
<dbReference type="AlphaFoldDB" id="A0A086TAJ7"/>
<dbReference type="PANTHER" id="PTHR47659">
    <property type="entry name" value="ZN(II)2CYS6 TRANSCRIPTION FACTOR (EUROFUNG)-RELATED"/>
    <property type="match status" value="1"/>
</dbReference>